<dbReference type="CDD" id="cd13645">
    <property type="entry name" value="PBP2_HuPBGD_like"/>
    <property type="match status" value="1"/>
</dbReference>
<dbReference type="GO" id="GO:0006782">
    <property type="term" value="P:protoporphyrinogen IX biosynthetic process"/>
    <property type="evidence" value="ECO:0007669"/>
    <property type="project" value="UniProtKB-UniPathway"/>
</dbReference>
<evidence type="ECO:0000256" key="6">
    <source>
        <dbReference type="ARBA" id="ARBA00023244"/>
    </source>
</evidence>
<dbReference type="SUPFAM" id="SSF54782">
    <property type="entry name" value="Porphobilinogen deaminase (hydroxymethylbilane synthase), C-terminal domain"/>
    <property type="match status" value="1"/>
</dbReference>
<dbReference type="EMBL" id="CAKKLH010000084">
    <property type="protein sequence ID" value="CAH0102508.1"/>
    <property type="molecule type" value="Genomic_DNA"/>
</dbReference>
<evidence type="ECO:0000256" key="3">
    <source>
        <dbReference type="ARBA" id="ARBA00005638"/>
    </source>
</evidence>
<accession>A0A8J2RP98</accession>
<evidence type="ECO:0000259" key="8">
    <source>
        <dbReference type="Pfam" id="PF01379"/>
    </source>
</evidence>
<comment type="cofactor">
    <cofactor evidence="1">
        <name>dipyrromethane</name>
        <dbReference type="ChEBI" id="CHEBI:60342"/>
    </cofactor>
</comment>
<comment type="caution">
    <text evidence="10">The sequence shown here is derived from an EMBL/GenBank/DDBJ whole genome shotgun (WGS) entry which is preliminary data.</text>
</comment>
<dbReference type="Pfam" id="PF03900">
    <property type="entry name" value="Porphobil_deamC"/>
    <property type="match status" value="1"/>
</dbReference>
<dbReference type="Pfam" id="PF01379">
    <property type="entry name" value="Porphobil_deam"/>
    <property type="match status" value="1"/>
</dbReference>
<dbReference type="FunFam" id="3.40.190.10:FF:000260">
    <property type="entry name" value="Porphobilinogen deaminase"/>
    <property type="match status" value="1"/>
</dbReference>
<dbReference type="Gene3D" id="3.30.160.40">
    <property type="entry name" value="Porphobilinogen deaminase, C-terminal domain"/>
    <property type="match status" value="1"/>
</dbReference>
<keyword evidence="6" id="KW-0627">Porphyrin biosynthesis</keyword>
<sequence length="357" mass="38694">MSDMTNKPVVRVGSRKSQLALVQSNHVLDLLTQHYEDKTFHLETMTTIGDEVLDRALSQIGEKSLFTRELEVALEHNKVDLVVHSLKDMPTSLPEGMVIGAILEREDPRDAVLMAPKFSGCSLATLPSGSVVGTSSLRRAAQLKRHFPHLAIQDIRGNLNTRLRKLDEEGTYAALILATAGVKRMNWESRISEYLDTDVSMYAIGQGALGIECRQDDIATRQLLAPFSHANTLLACVAERAFLRTLEGGCSAPVAVESRLVADILYLKGGVWSLDGKQNITQSLDVKLVDIDDVPPAVSYTAVVCSNVSNSSLALAEWLGVSLAGKILALGGGIILDEAKKETANRNLVAANVRPSK</sequence>
<dbReference type="InterPro" id="IPR036803">
    <property type="entry name" value="Porphobilinogen_deaminase_C_sf"/>
</dbReference>
<feature type="domain" description="Porphobilinogen deaminase C-terminal" evidence="9">
    <location>
        <begin position="234"/>
        <end position="282"/>
    </location>
</feature>
<dbReference type="InterPro" id="IPR000860">
    <property type="entry name" value="HemC"/>
</dbReference>
<evidence type="ECO:0000313" key="11">
    <source>
        <dbReference type="Proteomes" id="UP000789390"/>
    </source>
</evidence>
<name>A0A8J2RP98_9CRUS</name>
<dbReference type="PIRSF" id="PIRSF001438">
    <property type="entry name" value="4pyrrol_synth_OHMeBilane_synth"/>
    <property type="match status" value="1"/>
</dbReference>
<evidence type="ECO:0000256" key="1">
    <source>
        <dbReference type="ARBA" id="ARBA00001916"/>
    </source>
</evidence>
<feature type="domain" description="Porphobilinogen deaminase N-terminal" evidence="8">
    <location>
        <begin position="10"/>
        <end position="220"/>
    </location>
</feature>
<evidence type="ECO:0000313" key="10">
    <source>
        <dbReference type="EMBL" id="CAH0102508.1"/>
    </source>
</evidence>
<dbReference type="NCBIfam" id="TIGR00212">
    <property type="entry name" value="hemC"/>
    <property type="match status" value="1"/>
</dbReference>
<reference evidence="10" key="1">
    <citation type="submission" date="2021-11" db="EMBL/GenBank/DDBJ databases">
        <authorList>
            <person name="Schell T."/>
        </authorList>
    </citation>
    <scope>NUCLEOTIDE SEQUENCE</scope>
    <source>
        <strain evidence="10">M5</strain>
    </source>
</reference>
<evidence type="ECO:0000256" key="5">
    <source>
        <dbReference type="ARBA" id="ARBA00022679"/>
    </source>
</evidence>
<protein>
    <recommendedName>
        <fullName evidence="4">hydroxymethylbilane synthase</fullName>
        <ecNumber evidence="4">2.5.1.61</ecNumber>
    </recommendedName>
    <alternativeName>
        <fullName evidence="7">Hydroxymethylbilane synthase</fullName>
    </alternativeName>
</protein>
<dbReference type="InterPro" id="IPR022419">
    <property type="entry name" value="Porphobilin_deaminase_cofac_BS"/>
</dbReference>
<keyword evidence="5" id="KW-0808">Transferase</keyword>
<dbReference type="GO" id="GO:0004418">
    <property type="term" value="F:hydroxymethylbilane synthase activity"/>
    <property type="evidence" value="ECO:0007669"/>
    <property type="project" value="UniProtKB-EC"/>
</dbReference>
<dbReference type="InterPro" id="IPR022417">
    <property type="entry name" value="Porphobilin_deaminase_N"/>
</dbReference>
<evidence type="ECO:0000259" key="9">
    <source>
        <dbReference type="Pfam" id="PF03900"/>
    </source>
</evidence>
<dbReference type="OrthoDB" id="564646at2759"/>
<dbReference type="PANTHER" id="PTHR11557">
    <property type="entry name" value="PORPHOBILINOGEN DEAMINASE"/>
    <property type="match status" value="1"/>
</dbReference>
<dbReference type="PANTHER" id="PTHR11557:SF0">
    <property type="entry name" value="PORPHOBILINOGEN DEAMINASE"/>
    <property type="match status" value="1"/>
</dbReference>
<dbReference type="PROSITE" id="PS00533">
    <property type="entry name" value="PORPHOBILINOGEN_DEAM"/>
    <property type="match status" value="1"/>
</dbReference>
<dbReference type="HAMAP" id="MF_00260">
    <property type="entry name" value="Porphobil_deam"/>
    <property type="match status" value="1"/>
</dbReference>
<dbReference type="InterPro" id="IPR022418">
    <property type="entry name" value="Porphobilinogen_deaminase_C"/>
</dbReference>
<keyword evidence="11" id="KW-1185">Reference proteome</keyword>
<organism evidence="10 11">
    <name type="scientific">Daphnia galeata</name>
    <dbReference type="NCBI Taxonomy" id="27404"/>
    <lineage>
        <taxon>Eukaryota</taxon>
        <taxon>Metazoa</taxon>
        <taxon>Ecdysozoa</taxon>
        <taxon>Arthropoda</taxon>
        <taxon>Crustacea</taxon>
        <taxon>Branchiopoda</taxon>
        <taxon>Diplostraca</taxon>
        <taxon>Cladocera</taxon>
        <taxon>Anomopoda</taxon>
        <taxon>Daphniidae</taxon>
        <taxon>Daphnia</taxon>
    </lineage>
</organism>
<comment type="similarity">
    <text evidence="3">Belongs to the HMBS family.</text>
</comment>
<evidence type="ECO:0000256" key="4">
    <source>
        <dbReference type="ARBA" id="ARBA00012655"/>
    </source>
</evidence>
<dbReference type="FunFam" id="3.40.190.10:FF:000005">
    <property type="entry name" value="Porphobilinogen deaminase"/>
    <property type="match status" value="1"/>
</dbReference>
<evidence type="ECO:0000256" key="7">
    <source>
        <dbReference type="ARBA" id="ARBA00033064"/>
    </source>
</evidence>
<dbReference type="PRINTS" id="PR00151">
    <property type="entry name" value="PORPHBDMNASE"/>
</dbReference>
<dbReference type="Gene3D" id="3.40.190.10">
    <property type="entry name" value="Periplasmic binding protein-like II"/>
    <property type="match status" value="2"/>
</dbReference>
<dbReference type="UniPathway" id="UPA00251">
    <property type="reaction ID" value="UER00319"/>
</dbReference>
<gene>
    <name evidence="10" type="ORF">DGAL_LOCUS4917</name>
</gene>
<dbReference type="EC" id="2.5.1.61" evidence="4"/>
<comment type="pathway">
    <text evidence="2">Porphyrin-containing compound metabolism; protoporphyrin-IX biosynthesis; coproporphyrinogen-III from 5-aminolevulinate: step 2/4.</text>
</comment>
<dbReference type="SUPFAM" id="SSF53850">
    <property type="entry name" value="Periplasmic binding protein-like II"/>
    <property type="match status" value="1"/>
</dbReference>
<proteinExistence type="inferred from homology"/>
<evidence type="ECO:0000256" key="2">
    <source>
        <dbReference type="ARBA" id="ARBA00004735"/>
    </source>
</evidence>
<dbReference type="AlphaFoldDB" id="A0A8J2RP98"/>
<dbReference type="GO" id="GO:0005737">
    <property type="term" value="C:cytoplasm"/>
    <property type="evidence" value="ECO:0007669"/>
    <property type="project" value="TreeGrafter"/>
</dbReference>
<dbReference type="Proteomes" id="UP000789390">
    <property type="component" value="Unassembled WGS sequence"/>
</dbReference>